<protein>
    <recommendedName>
        <fullName evidence="4">DNA/RNA non-specific endonuclease/pyrophosphatase/phosphodiesterase domain-containing protein</fullName>
    </recommendedName>
</protein>
<dbReference type="InterPro" id="IPR044925">
    <property type="entry name" value="His-Me_finger_sf"/>
</dbReference>
<proteinExistence type="inferred from homology"/>
<dbReference type="EMBL" id="JARBHB010000008">
    <property type="protein sequence ID" value="KAJ8877248.1"/>
    <property type="molecule type" value="Genomic_DNA"/>
</dbReference>
<dbReference type="InterPro" id="IPR001604">
    <property type="entry name" value="Endo_G_ENPP1-like_dom"/>
</dbReference>
<evidence type="ECO:0000313" key="6">
    <source>
        <dbReference type="Proteomes" id="UP001159363"/>
    </source>
</evidence>
<dbReference type="SMART" id="SM00892">
    <property type="entry name" value="Endonuclease_NS"/>
    <property type="match status" value="1"/>
</dbReference>
<dbReference type="PANTHER" id="PTHR13966">
    <property type="entry name" value="ENDONUCLEASE RELATED"/>
    <property type="match status" value="1"/>
</dbReference>
<accession>A0ABQ9GYZ1</accession>
<evidence type="ECO:0000256" key="1">
    <source>
        <dbReference type="ARBA" id="ARBA00010052"/>
    </source>
</evidence>
<gene>
    <name evidence="5" type="ORF">PR048_021702</name>
</gene>
<organism evidence="5 6">
    <name type="scientific">Dryococelus australis</name>
    <dbReference type="NCBI Taxonomy" id="614101"/>
    <lineage>
        <taxon>Eukaryota</taxon>
        <taxon>Metazoa</taxon>
        <taxon>Ecdysozoa</taxon>
        <taxon>Arthropoda</taxon>
        <taxon>Hexapoda</taxon>
        <taxon>Insecta</taxon>
        <taxon>Pterygota</taxon>
        <taxon>Neoptera</taxon>
        <taxon>Polyneoptera</taxon>
        <taxon>Phasmatodea</taxon>
        <taxon>Verophasmatodea</taxon>
        <taxon>Anareolatae</taxon>
        <taxon>Phasmatidae</taxon>
        <taxon>Eurycanthinae</taxon>
        <taxon>Dryococelus</taxon>
    </lineage>
</organism>
<dbReference type="PANTHER" id="PTHR13966:SF19">
    <property type="entry name" value="NUCLEASE EXOG, MITOCHONDRIAL"/>
    <property type="match status" value="1"/>
</dbReference>
<evidence type="ECO:0000256" key="3">
    <source>
        <dbReference type="ARBA" id="ARBA00022759"/>
    </source>
</evidence>
<reference evidence="5 6" key="1">
    <citation type="submission" date="2023-02" db="EMBL/GenBank/DDBJ databases">
        <title>LHISI_Scaffold_Assembly.</title>
        <authorList>
            <person name="Stuart O.P."/>
            <person name="Cleave R."/>
            <person name="Magrath M.J.L."/>
            <person name="Mikheyev A.S."/>
        </authorList>
    </citation>
    <scope>NUCLEOTIDE SEQUENCE [LARGE SCALE GENOMIC DNA]</scope>
    <source>
        <strain evidence="5">Daus_M_001</strain>
        <tissue evidence="5">Leg muscle</tissue>
    </source>
</reference>
<keyword evidence="3" id="KW-0255">Endonuclease</keyword>
<name>A0ABQ9GYZ1_9NEOP</name>
<keyword evidence="2" id="KW-0540">Nuclease</keyword>
<evidence type="ECO:0000259" key="4">
    <source>
        <dbReference type="SMART" id="SM00892"/>
    </source>
</evidence>
<sequence length="256" mass="29119">MEVCFDQTLGNVIYTQFDLVKNIGGLQTGFPRPSWNRGTFYPHFNPNTLYTRNQQLATVRSILGSAEQGSKYISSTSDYFLARGHLTAKTDYVYGSQHRATFYYVDAAPQWQVFNNGNWLTLENNVRRYASSRAVNLVVYTGTYGVTSLPDVHNIERELWLYVNGTQRGLPVPKLFWKVVYNPINRSAAVFIGLNNPYIEKPGNDYIICPDVSSKISWLTWDKTNIKKGYSYACEVSAFRSVVNTLPAFTVSRLLT</sequence>
<keyword evidence="3" id="KW-0378">Hydrolase</keyword>
<dbReference type="Gene3D" id="3.40.570.10">
    <property type="entry name" value="Extracellular Endonuclease, subunit A"/>
    <property type="match status" value="1"/>
</dbReference>
<dbReference type="Pfam" id="PF01223">
    <property type="entry name" value="Endonuclease_NS"/>
    <property type="match status" value="1"/>
</dbReference>
<dbReference type="InterPro" id="IPR040255">
    <property type="entry name" value="Non-specific_endonuclease"/>
</dbReference>
<comment type="similarity">
    <text evidence="1">Belongs to the DNA/RNA non-specific endonuclease family.</text>
</comment>
<evidence type="ECO:0000256" key="2">
    <source>
        <dbReference type="ARBA" id="ARBA00022722"/>
    </source>
</evidence>
<dbReference type="SUPFAM" id="SSF54060">
    <property type="entry name" value="His-Me finger endonucleases"/>
    <property type="match status" value="1"/>
</dbReference>
<keyword evidence="6" id="KW-1185">Reference proteome</keyword>
<dbReference type="Proteomes" id="UP001159363">
    <property type="component" value="Chromosome 7"/>
</dbReference>
<dbReference type="InterPro" id="IPR044929">
    <property type="entry name" value="DNA/RNA_non-sp_Endonuclease_sf"/>
</dbReference>
<feature type="domain" description="DNA/RNA non-specific endonuclease/pyrophosphatase/phosphodiesterase" evidence="4">
    <location>
        <begin position="1"/>
        <end position="239"/>
    </location>
</feature>
<comment type="caution">
    <text evidence="5">The sequence shown here is derived from an EMBL/GenBank/DDBJ whole genome shotgun (WGS) entry which is preliminary data.</text>
</comment>
<evidence type="ECO:0000313" key="5">
    <source>
        <dbReference type="EMBL" id="KAJ8877248.1"/>
    </source>
</evidence>